<evidence type="ECO:0000313" key="4">
    <source>
        <dbReference type="Proteomes" id="UP000807309"/>
    </source>
</evidence>
<dbReference type="Proteomes" id="UP000807309">
    <property type="component" value="Unassembled WGS sequence"/>
</dbReference>
<dbReference type="Gene3D" id="3.90.25.10">
    <property type="entry name" value="UDP-galactose 4-epimerase, domain 1"/>
    <property type="match status" value="1"/>
</dbReference>
<proteinExistence type="predicted"/>
<dbReference type="EMBL" id="JADLRE010000014">
    <property type="protein sequence ID" value="MBF6227124.1"/>
    <property type="molecule type" value="Genomic_DNA"/>
</dbReference>
<feature type="region of interest" description="Disordered" evidence="1">
    <location>
        <begin position="81"/>
        <end position="118"/>
    </location>
</feature>
<dbReference type="InterPro" id="IPR036291">
    <property type="entry name" value="NAD(P)-bd_dom_sf"/>
</dbReference>
<organism evidence="3 4">
    <name type="scientific">Nocardia abscessus</name>
    <dbReference type="NCBI Taxonomy" id="120957"/>
    <lineage>
        <taxon>Bacteria</taxon>
        <taxon>Bacillati</taxon>
        <taxon>Actinomycetota</taxon>
        <taxon>Actinomycetes</taxon>
        <taxon>Mycobacteriales</taxon>
        <taxon>Nocardiaceae</taxon>
        <taxon>Nocardia</taxon>
    </lineage>
</organism>
<reference evidence="3 4" key="1">
    <citation type="submission" date="2020-10" db="EMBL/GenBank/DDBJ databases">
        <title>Identification of Nocardia species via Next-generation sequencing and recognition of intraspecies genetic diversity.</title>
        <authorList>
            <person name="Li P."/>
            <person name="Li P."/>
            <person name="Lu B."/>
        </authorList>
    </citation>
    <scope>NUCLEOTIDE SEQUENCE [LARGE SCALE GENOMIC DNA]</scope>
    <source>
        <strain evidence="3 4">N-11</strain>
    </source>
</reference>
<dbReference type="SUPFAM" id="SSF51735">
    <property type="entry name" value="NAD(P)-binding Rossmann-fold domains"/>
    <property type="match status" value="1"/>
</dbReference>
<name>A0ABS0C9U8_9NOCA</name>
<evidence type="ECO:0000256" key="1">
    <source>
        <dbReference type="SAM" id="MobiDB-lite"/>
    </source>
</evidence>
<evidence type="ECO:0000313" key="3">
    <source>
        <dbReference type="EMBL" id="MBF6227124.1"/>
    </source>
</evidence>
<gene>
    <name evidence="3" type="ORF">IU470_18685</name>
</gene>
<protein>
    <submittedName>
        <fullName evidence="3">NAD-dependent epimerase/dehydratase family protein</fullName>
    </submittedName>
</protein>
<accession>A0ABS0C9U8</accession>
<comment type="caution">
    <text evidence="3">The sequence shown here is derived from an EMBL/GenBank/DDBJ whole genome shotgun (WGS) entry which is preliminary data.</text>
</comment>
<dbReference type="InterPro" id="IPR001509">
    <property type="entry name" value="Epimerase_deHydtase"/>
</dbReference>
<keyword evidence="4" id="KW-1185">Reference proteome</keyword>
<dbReference type="Gene3D" id="3.40.50.720">
    <property type="entry name" value="NAD(P)-binding Rossmann-like Domain"/>
    <property type="match status" value="1"/>
</dbReference>
<evidence type="ECO:0000259" key="2">
    <source>
        <dbReference type="Pfam" id="PF01370"/>
    </source>
</evidence>
<sequence length="118" mass="12931">MNAKTPYSAAKAAGDQMVRAYMQTYPEMNLQMTHCANNYGPFQLPEKLTTLAVKRAAREEATGLRRRVAEPGLAACGRPLCRSAQSATRRAGPRPRRGGDRPGAAADLRRVRPVRGHQ</sequence>
<dbReference type="Pfam" id="PF01370">
    <property type="entry name" value="Epimerase"/>
    <property type="match status" value="1"/>
</dbReference>
<feature type="domain" description="NAD-dependent epimerase/dehydratase" evidence="2">
    <location>
        <begin position="2"/>
        <end position="60"/>
    </location>
</feature>